<keyword evidence="2" id="KW-1185">Reference proteome</keyword>
<proteinExistence type="predicted"/>
<reference evidence="1 2" key="1">
    <citation type="submission" date="2018-12" db="EMBL/GenBank/DDBJ databases">
        <title>Lysinibacillus antri sp. nov., isolated from a cave soil.</title>
        <authorList>
            <person name="Narsing Rao M.P."/>
            <person name="Zhang H."/>
            <person name="Dong Z.-Y."/>
            <person name="Niu X.-K."/>
            <person name="Zhang K."/>
            <person name="Fang B.-Z."/>
            <person name="Kang Y.-Q."/>
            <person name="Xiao M."/>
            <person name="Li W.-J."/>
        </authorList>
    </citation>
    <scope>NUCLEOTIDE SEQUENCE [LARGE SCALE GENOMIC DNA]</scope>
    <source>
        <strain evidence="1 2">SYSU K30002</strain>
    </source>
</reference>
<accession>A0A432LCQ1</accession>
<comment type="caution">
    <text evidence="1">The sequence shown here is derived from an EMBL/GenBank/DDBJ whole genome shotgun (WGS) entry which is preliminary data.</text>
</comment>
<evidence type="ECO:0000313" key="2">
    <source>
        <dbReference type="Proteomes" id="UP000287910"/>
    </source>
</evidence>
<sequence>MSIQLKVGGKDIILEYYFGWSEPGRSPELNFEDESDLPIQILKICEFLQDIARTHKTFSASLLQEHTGYSPSAWRQVRPIMMKMGILNCRISENKKISSDNPVSEIGNTFNLLTKKRRANKENYHQLKEVHQMVWADMLMFYQTDNPEGLYPVRAILRAVERNGYLDRTEWDIMTTFIERNDDSFQEQIVDTFINHYRQEPELFTGIQRIPGVKKGPKSARQSVQNNRNTYWNNLRQAGLIKIEKKEIDGELSDVIVIDYRFEDIVNAILSNDFFEAISKGD</sequence>
<dbReference type="Proteomes" id="UP000287910">
    <property type="component" value="Unassembled WGS sequence"/>
</dbReference>
<gene>
    <name evidence="1" type="ORF">EK386_07435</name>
</gene>
<protein>
    <submittedName>
        <fullName evidence="1">Uncharacterized protein</fullName>
    </submittedName>
</protein>
<dbReference type="AlphaFoldDB" id="A0A432LCQ1"/>
<name>A0A432LCQ1_9BACI</name>
<organism evidence="1 2">
    <name type="scientific">Lysinibacillus antri</name>
    <dbReference type="NCBI Taxonomy" id="2498145"/>
    <lineage>
        <taxon>Bacteria</taxon>
        <taxon>Bacillati</taxon>
        <taxon>Bacillota</taxon>
        <taxon>Bacilli</taxon>
        <taxon>Bacillales</taxon>
        <taxon>Bacillaceae</taxon>
        <taxon>Lysinibacillus</taxon>
    </lineage>
</organism>
<evidence type="ECO:0000313" key="1">
    <source>
        <dbReference type="EMBL" id="RUL53954.1"/>
    </source>
</evidence>
<dbReference type="EMBL" id="RYYR01000008">
    <property type="protein sequence ID" value="RUL53954.1"/>
    <property type="molecule type" value="Genomic_DNA"/>
</dbReference>
<dbReference type="RefSeq" id="WP_126658492.1">
    <property type="nucleotide sequence ID" value="NZ_RYYR01000008.1"/>
</dbReference>